<dbReference type="EMBL" id="BNJK01000001">
    <property type="protein sequence ID" value="GHO94779.1"/>
    <property type="molecule type" value="Genomic_DNA"/>
</dbReference>
<evidence type="ECO:0000256" key="2">
    <source>
        <dbReference type="SAM" id="Phobius"/>
    </source>
</evidence>
<evidence type="ECO:0000313" key="4">
    <source>
        <dbReference type="Proteomes" id="UP000597444"/>
    </source>
</evidence>
<evidence type="ECO:0000313" key="3">
    <source>
        <dbReference type="EMBL" id="GHO94779.1"/>
    </source>
</evidence>
<feature type="compositionally biased region" description="Basic and acidic residues" evidence="1">
    <location>
        <begin position="98"/>
        <end position="109"/>
    </location>
</feature>
<proteinExistence type="predicted"/>
<reference evidence="3" key="1">
    <citation type="submission" date="2020-10" db="EMBL/GenBank/DDBJ databases">
        <title>Taxonomic study of unclassified bacteria belonging to the class Ktedonobacteria.</title>
        <authorList>
            <person name="Yabe S."/>
            <person name="Wang C.M."/>
            <person name="Zheng Y."/>
            <person name="Sakai Y."/>
            <person name="Cavaletti L."/>
            <person name="Monciardini P."/>
            <person name="Donadio S."/>
        </authorList>
    </citation>
    <scope>NUCLEOTIDE SEQUENCE</scope>
    <source>
        <strain evidence="3">ID150040</strain>
    </source>
</reference>
<organism evidence="3 4">
    <name type="scientific">Reticulibacter mediterranei</name>
    <dbReference type="NCBI Taxonomy" id="2778369"/>
    <lineage>
        <taxon>Bacteria</taxon>
        <taxon>Bacillati</taxon>
        <taxon>Chloroflexota</taxon>
        <taxon>Ktedonobacteria</taxon>
        <taxon>Ktedonobacterales</taxon>
        <taxon>Reticulibacteraceae</taxon>
        <taxon>Reticulibacter</taxon>
    </lineage>
</organism>
<protein>
    <submittedName>
        <fullName evidence="3">Uncharacterized protein</fullName>
    </submittedName>
</protein>
<keyword evidence="2" id="KW-1133">Transmembrane helix</keyword>
<name>A0A8J3N126_9CHLR</name>
<feature type="compositionally biased region" description="Low complexity" evidence="1">
    <location>
        <begin position="115"/>
        <end position="131"/>
    </location>
</feature>
<evidence type="ECO:0000256" key="1">
    <source>
        <dbReference type="SAM" id="MobiDB-lite"/>
    </source>
</evidence>
<feature type="region of interest" description="Disordered" evidence="1">
    <location>
        <begin position="87"/>
        <end position="137"/>
    </location>
</feature>
<dbReference type="Proteomes" id="UP000597444">
    <property type="component" value="Unassembled WGS sequence"/>
</dbReference>
<dbReference type="AlphaFoldDB" id="A0A8J3N126"/>
<feature type="transmembrane region" description="Helical" evidence="2">
    <location>
        <begin position="12"/>
        <end position="28"/>
    </location>
</feature>
<accession>A0A8J3N126</accession>
<sequence>MYRYHRPRRWRGRFFLPFIFFAVFASFGHGPIGILTWVVPIIILLALGAIVRDRWLMYQQPYQSNQPPYQQNTYSDQYYRPQTYTPYQQGYRPQEAAEQPRETYQEGERTYSGSQQEQYQEYEQPQAQYPEQLPPMQ</sequence>
<keyword evidence="2" id="KW-0812">Transmembrane</keyword>
<comment type="caution">
    <text evidence="3">The sequence shown here is derived from an EMBL/GenBank/DDBJ whole genome shotgun (WGS) entry which is preliminary data.</text>
</comment>
<feature type="transmembrane region" description="Helical" evidence="2">
    <location>
        <begin position="34"/>
        <end position="51"/>
    </location>
</feature>
<dbReference type="RefSeq" id="WP_220205494.1">
    <property type="nucleotide sequence ID" value="NZ_BNJK01000001.1"/>
</dbReference>
<keyword evidence="2" id="KW-0472">Membrane</keyword>
<gene>
    <name evidence="3" type="ORF">KSF_048270</name>
</gene>
<keyword evidence="4" id="KW-1185">Reference proteome</keyword>